<dbReference type="OrthoDB" id="5377285at2"/>
<dbReference type="KEGG" id="ade:Adeh_2822"/>
<dbReference type="STRING" id="290397.Adeh_2822"/>
<dbReference type="GO" id="GO:0016757">
    <property type="term" value="F:glycosyltransferase activity"/>
    <property type="evidence" value="ECO:0007669"/>
    <property type="project" value="TreeGrafter"/>
</dbReference>
<feature type="repeat" description="TPR" evidence="1">
    <location>
        <begin position="95"/>
        <end position="128"/>
    </location>
</feature>
<evidence type="ECO:0000256" key="1">
    <source>
        <dbReference type="PROSITE-ProRule" id="PRU00339"/>
    </source>
</evidence>
<dbReference type="eggNOG" id="COG0457">
    <property type="taxonomic scope" value="Bacteria"/>
</dbReference>
<reference evidence="2" key="1">
    <citation type="submission" date="2006-01" db="EMBL/GenBank/DDBJ databases">
        <title>Complete sequence of Anaeromyxobacter dehalogenans 2CP-C.</title>
        <authorList>
            <consortium name="US DOE Joint Genome Institute"/>
            <person name="Copeland A."/>
            <person name="Lucas S."/>
            <person name="Lapidus A."/>
            <person name="Barry K."/>
            <person name="Detter J.C."/>
            <person name="Glavina T."/>
            <person name="Hammon N."/>
            <person name="Israni S."/>
            <person name="Pitluck S."/>
            <person name="Brettin T."/>
            <person name="Bruce D."/>
            <person name="Han C."/>
            <person name="Tapia R."/>
            <person name="Gilna P."/>
            <person name="Kiss H."/>
            <person name="Schmutz J."/>
            <person name="Larimer F."/>
            <person name="Land M."/>
            <person name="Kyrpides N."/>
            <person name="Anderson I."/>
            <person name="Sanford R.A."/>
            <person name="Ritalahti K.M."/>
            <person name="Thomas H.S."/>
            <person name="Kirby J.R."/>
            <person name="Zhulin I.B."/>
            <person name="Loeffler F.E."/>
            <person name="Richardson P."/>
        </authorList>
    </citation>
    <scope>NUCLEOTIDE SEQUENCE</scope>
    <source>
        <strain evidence="2">2CP-C</strain>
    </source>
</reference>
<dbReference type="HOGENOM" id="CLU_1052288_0_0_7"/>
<name>Q2ILR0_ANADE</name>
<dbReference type="Pfam" id="PF13374">
    <property type="entry name" value="TPR_10"/>
    <property type="match status" value="1"/>
</dbReference>
<dbReference type="PROSITE" id="PS50005">
    <property type="entry name" value="TPR"/>
    <property type="match status" value="4"/>
</dbReference>
<dbReference type="Proteomes" id="UP000001935">
    <property type="component" value="Chromosome"/>
</dbReference>
<dbReference type="AlphaFoldDB" id="Q2ILR0"/>
<evidence type="ECO:0000313" key="3">
    <source>
        <dbReference type="Proteomes" id="UP000001935"/>
    </source>
</evidence>
<dbReference type="Pfam" id="PF13414">
    <property type="entry name" value="TPR_11"/>
    <property type="match status" value="1"/>
</dbReference>
<dbReference type="GO" id="GO:0006493">
    <property type="term" value="P:protein O-linked glycosylation"/>
    <property type="evidence" value="ECO:0007669"/>
    <property type="project" value="TreeGrafter"/>
</dbReference>
<feature type="repeat" description="TPR" evidence="1">
    <location>
        <begin position="193"/>
        <end position="226"/>
    </location>
</feature>
<dbReference type="PANTHER" id="PTHR44998">
    <property type="match status" value="1"/>
</dbReference>
<proteinExistence type="predicted"/>
<dbReference type="Pfam" id="PF13181">
    <property type="entry name" value="TPR_8"/>
    <property type="match status" value="1"/>
</dbReference>
<dbReference type="RefSeq" id="WP_011421874.1">
    <property type="nucleotide sequence ID" value="NC_007760.1"/>
</dbReference>
<feature type="repeat" description="TPR" evidence="1">
    <location>
        <begin position="129"/>
        <end position="162"/>
    </location>
</feature>
<dbReference type="InterPro" id="IPR011990">
    <property type="entry name" value="TPR-like_helical_dom_sf"/>
</dbReference>
<dbReference type="EMBL" id="CP000251">
    <property type="protein sequence ID" value="ABC82592.1"/>
    <property type="molecule type" value="Genomic_DNA"/>
</dbReference>
<dbReference type="Gene3D" id="1.25.40.10">
    <property type="entry name" value="Tetratricopeptide repeat domain"/>
    <property type="match status" value="2"/>
</dbReference>
<organism evidence="2 3">
    <name type="scientific">Anaeromyxobacter dehalogenans (strain 2CP-C)</name>
    <dbReference type="NCBI Taxonomy" id="290397"/>
    <lineage>
        <taxon>Bacteria</taxon>
        <taxon>Pseudomonadati</taxon>
        <taxon>Myxococcota</taxon>
        <taxon>Myxococcia</taxon>
        <taxon>Myxococcales</taxon>
        <taxon>Cystobacterineae</taxon>
        <taxon>Anaeromyxobacteraceae</taxon>
        <taxon>Anaeromyxobacter</taxon>
    </lineage>
</organism>
<gene>
    <name evidence="2" type="ordered locus">Adeh_2822</name>
</gene>
<dbReference type="InterPro" id="IPR019734">
    <property type="entry name" value="TPR_rpt"/>
</dbReference>
<feature type="repeat" description="TPR" evidence="1">
    <location>
        <begin position="61"/>
        <end position="94"/>
    </location>
</feature>
<evidence type="ECO:0000313" key="2">
    <source>
        <dbReference type="EMBL" id="ABC82592.1"/>
    </source>
</evidence>
<dbReference type="PROSITE" id="PS51257">
    <property type="entry name" value="PROKAR_LIPOPROTEIN"/>
    <property type="match status" value="1"/>
</dbReference>
<sequence>MIRRAGLVTLLALCACARAGSRNRPLDEARLAVARAMIEHRAWNDALLALDRYHASAGPCAESLTLRGVALRERGVHEEARADFEHALRLDGRHAPAHAALAVLHDVDGRYDQGERHHRKALELAPRNASYWNDYGFALFARGRNDKALGALRKAVEIEPTLRRARTNLGFAYARAGDFTRAAQQFDLAEPPAEARNNLGVAYEAAGLLAPAYDAYLAAVRLDPGLARARANLVDVAGALGRELPPDVATGPVAGGG</sequence>
<keyword evidence="1" id="KW-0802">TPR repeat</keyword>
<dbReference type="PANTHER" id="PTHR44998:SF1">
    <property type="entry name" value="UDP-N-ACETYLGLUCOSAMINE--PEPTIDE N-ACETYLGLUCOSAMINYLTRANSFERASE 110 KDA SUBUNIT"/>
    <property type="match status" value="1"/>
</dbReference>
<dbReference type="SUPFAM" id="SSF48452">
    <property type="entry name" value="TPR-like"/>
    <property type="match status" value="1"/>
</dbReference>
<accession>Q2ILR0</accession>
<protein>
    <submittedName>
        <fullName evidence="2">Tetratricopeptide repeat protein</fullName>
    </submittedName>
</protein>
<dbReference type="SMART" id="SM00028">
    <property type="entry name" value="TPR"/>
    <property type="match status" value="4"/>
</dbReference>